<keyword evidence="1" id="KW-1133">Transmembrane helix</keyword>
<dbReference type="Proteomes" id="UP000184233">
    <property type="component" value="Unassembled WGS sequence"/>
</dbReference>
<protein>
    <submittedName>
        <fullName evidence="2">Uncharacterized protein</fullName>
    </submittedName>
</protein>
<dbReference type="AlphaFoldDB" id="A0A1M3L5K9"/>
<name>A0A1M3L5K9_9BACT</name>
<sequence length="220" mass="24157">MTDTDEGPQIPSPGKKGWKIIFGGIGLLALTALILSLIYRQQPRPTELLERKKRAAATHVVYTVVFSKVDDATARRALDRIVRDVTPDSAVTDLVIGSTVTDPWCASVNEYQRMILKACRETGDMRISKQTQVMSMIAGLLTKSTKPATIYLLGSLTDAEPADYVKRTEQTAAGIALRNEVIGPVRVVSFLDTTKTINARYLSILRDKGFGVEQDSTVSR</sequence>
<keyword evidence="1" id="KW-0472">Membrane</keyword>
<gene>
    <name evidence="2" type="ORF">BGO89_04560</name>
</gene>
<keyword evidence="1" id="KW-0812">Transmembrane</keyword>
<dbReference type="STRING" id="1895771.BGO89_04560"/>
<accession>A0A1M3L5K9</accession>
<reference evidence="2 3" key="1">
    <citation type="submission" date="2016-09" db="EMBL/GenBank/DDBJ databases">
        <title>Genome-resolved meta-omics ties microbial dynamics to process performance in biotechnology for thiocyanate degradation.</title>
        <authorList>
            <person name="Kantor R.S."/>
            <person name="Huddy R.J."/>
            <person name="Iyer R."/>
            <person name="Thomas B.C."/>
            <person name="Brown C.T."/>
            <person name="Anantharaman K."/>
            <person name="Tringe S."/>
            <person name="Hettich R.L."/>
            <person name="Harrison S.T."/>
            <person name="Banfield J.F."/>
        </authorList>
    </citation>
    <scope>NUCLEOTIDE SEQUENCE [LARGE SCALE GENOMIC DNA]</scope>
    <source>
        <strain evidence="2">59-99</strain>
    </source>
</reference>
<dbReference type="EMBL" id="MKVH01000003">
    <property type="protein sequence ID" value="OJX60841.1"/>
    <property type="molecule type" value="Genomic_DNA"/>
</dbReference>
<organism evidence="2 3">
    <name type="scientific">Candidatus Kapaibacterium thiocyanatum</name>
    <dbReference type="NCBI Taxonomy" id="1895771"/>
    <lineage>
        <taxon>Bacteria</taxon>
        <taxon>Pseudomonadati</taxon>
        <taxon>Candidatus Kapaibacteriota</taxon>
        <taxon>Candidatus Kapaibacteriia</taxon>
        <taxon>Candidatus Kapaibacteriales</taxon>
        <taxon>Candidatus Kapaibacteriaceae</taxon>
        <taxon>Candidatus Kapaibacterium</taxon>
    </lineage>
</organism>
<evidence type="ECO:0000313" key="2">
    <source>
        <dbReference type="EMBL" id="OJX60841.1"/>
    </source>
</evidence>
<evidence type="ECO:0000256" key="1">
    <source>
        <dbReference type="SAM" id="Phobius"/>
    </source>
</evidence>
<evidence type="ECO:0000313" key="3">
    <source>
        <dbReference type="Proteomes" id="UP000184233"/>
    </source>
</evidence>
<proteinExistence type="predicted"/>
<feature type="transmembrane region" description="Helical" evidence="1">
    <location>
        <begin position="20"/>
        <end position="39"/>
    </location>
</feature>
<comment type="caution">
    <text evidence="2">The sequence shown here is derived from an EMBL/GenBank/DDBJ whole genome shotgun (WGS) entry which is preliminary data.</text>
</comment>